<evidence type="ECO:0000256" key="5">
    <source>
        <dbReference type="SAM" id="MobiDB-lite"/>
    </source>
</evidence>
<dbReference type="InterPro" id="IPR007175">
    <property type="entry name" value="Rpr2/Snm1/Rpp21"/>
</dbReference>
<accession>A0A166X7G5</accession>
<reference evidence="6 7" key="1">
    <citation type="journal article" date="2016" name="Mol. Biol. Evol.">
        <title>Comparative Genomics of Early-Diverging Mushroom-Forming Fungi Provides Insights into the Origins of Lignocellulose Decay Capabilities.</title>
        <authorList>
            <person name="Nagy L.G."/>
            <person name="Riley R."/>
            <person name="Tritt A."/>
            <person name="Adam C."/>
            <person name="Daum C."/>
            <person name="Floudas D."/>
            <person name="Sun H."/>
            <person name="Yadav J.S."/>
            <person name="Pangilinan J."/>
            <person name="Larsson K.H."/>
            <person name="Matsuura K."/>
            <person name="Barry K."/>
            <person name="Labutti K."/>
            <person name="Kuo R."/>
            <person name="Ohm R.A."/>
            <person name="Bhattacharya S.S."/>
            <person name="Shirouzu T."/>
            <person name="Yoshinaga Y."/>
            <person name="Martin F.M."/>
            <person name="Grigoriev I.V."/>
            <person name="Hibbett D.S."/>
        </authorList>
    </citation>
    <scope>NUCLEOTIDE SEQUENCE [LARGE SCALE GENOMIC DNA]</scope>
    <source>
        <strain evidence="6 7">CBS 109695</strain>
    </source>
</reference>
<evidence type="ECO:0000256" key="2">
    <source>
        <dbReference type="ARBA" id="ARBA00022723"/>
    </source>
</evidence>
<keyword evidence="7" id="KW-1185">Reference proteome</keyword>
<dbReference type="STRING" id="436010.A0A166X7G5"/>
<evidence type="ECO:0000256" key="4">
    <source>
        <dbReference type="ARBA" id="ARBA00038402"/>
    </source>
</evidence>
<gene>
    <name evidence="6" type="ORF">FIBSPDRAFT_719494</name>
</gene>
<comment type="similarity">
    <text evidence="4">Belongs to the eukaryotic/archaeal RNase P protein component 4 family.</text>
</comment>
<keyword evidence="3" id="KW-0862">Zinc</keyword>
<dbReference type="AlphaFoldDB" id="A0A166X7G5"/>
<dbReference type="GO" id="GO:0005655">
    <property type="term" value="C:nucleolar ribonuclease P complex"/>
    <property type="evidence" value="ECO:0007669"/>
    <property type="project" value="TreeGrafter"/>
</dbReference>
<proteinExistence type="inferred from homology"/>
<dbReference type="GO" id="GO:0046872">
    <property type="term" value="F:metal ion binding"/>
    <property type="evidence" value="ECO:0007669"/>
    <property type="project" value="UniProtKB-KW"/>
</dbReference>
<keyword evidence="1" id="KW-0819">tRNA processing</keyword>
<sequence length="219" mass="23836">MAKKPRDDAPNPHSVANRDIIQRLNFLYQASVYLNGVPGLTTPAKVVGRRVLSTSDLSRSYIKTMKIVGQKSVTKMDPAVKRTLCKGCNIVLIPGSTATVRVKSMRSHGHGVTYTCTSCRTSKRIPAPPTLVLDGDPEYTAALKVAAPSQSMDTPAHPADEPMGILPLASAHAEPETLDSRQRSRRKKKKPPVPRLPPLFARDVGHVVFVGNERVEAEL</sequence>
<dbReference type="Pfam" id="PF04032">
    <property type="entry name" value="Rpr2"/>
    <property type="match status" value="1"/>
</dbReference>
<name>A0A166X7G5_9AGAM</name>
<evidence type="ECO:0000313" key="7">
    <source>
        <dbReference type="Proteomes" id="UP000076532"/>
    </source>
</evidence>
<evidence type="ECO:0000256" key="1">
    <source>
        <dbReference type="ARBA" id="ARBA00022694"/>
    </source>
</evidence>
<dbReference type="Proteomes" id="UP000076532">
    <property type="component" value="Unassembled WGS sequence"/>
</dbReference>
<dbReference type="PANTHER" id="PTHR14742:SF0">
    <property type="entry name" value="RIBONUCLEASE P PROTEIN SUBUNIT P21"/>
    <property type="match status" value="1"/>
</dbReference>
<dbReference type="EMBL" id="KV417480">
    <property type="protein sequence ID" value="KZP34497.1"/>
    <property type="molecule type" value="Genomic_DNA"/>
</dbReference>
<organism evidence="6 7">
    <name type="scientific">Athelia psychrophila</name>
    <dbReference type="NCBI Taxonomy" id="1759441"/>
    <lineage>
        <taxon>Eukaryota</taxon>
        <taxon>Fungi</taxon>
        <taxon>Dikarya</taxon>
        <taxon>Basidiomycota</taxon>
        <taxon>Agaricomycotina</taxon>
        <taxon>Agaricomycetes</taxon>
        <taxon>Agaricomycetidae</taxon>
        <taxon>Atheliales</taxon>
        <taxon>Atheliaceae</taxon>
        <taxon>Athelia</taxon>
    </lineage>
</organism>
<dbReference type="Gene3D" id="6.20.50.20">
    <property type="match status" value="1"/>
</dbReference>
<dbReference type="OrthoDB" id="128536at2759"/>
<protein>
    <submittedName>
        <fullName evidence="6">Rpr2-domain-containing protein</fullName>
    </submittedName>
</protein>
<evidence type="ECO:0000256" key="3">
    <source>
        <dbReference type="ARBA" id="ARBA00022833"/>
    </source>
</evidence>
<dbReference type="PANTHER" id="PTHR14742">
    <property type="entry name" value="RIBONUCLEASE P SUBUNIT P21"/>
    <property type="match status" value="1"/>
</dbReference>
<keyword evidence="2" id="KW-0479">Metal-binding</keyword>
<feature type="compositionally biased region" description="Basic and acidic residues" evidence="5">
    <location>
        <begin position="173"/>
        <end position="182"/>
    </location>
</feature>
<dbReference type="GO" id="GO:0008033">
    <property type="term" value="P:tRNA processing"/>
    <property type="evidence" value="ECO:0007669"/>
    <property type="project" value="UniProtKB-KW"/>
</dbReference>
<feature type="compositionally biased region" description="Basic residues" evidence="5">
    <location>
        <begin position="183"/>
        <end position="192"/>
    </location>
</feature>
<feature type="region of interest" description="Disordered" evidence="5">
    <location>
        <begin position="171"/>
        <end position="199"/>
    </location>
</feature>
<evidence type="ECO:0000313" key="6">
    <source>
        <dbReference type="EMBL" id="KZP34497.1"/>
    </source>
</evidence>